<sequence length="723" mass="78612">MEKRTATTTVSVVDGEKEDHEIDTLSNWLPGYWHRFPFIGATALLCIAVLACIALGVLVGSDGASTTHWPQRVAPSIVLAAINAISSLCLTVAIGDGVAIAWWRRAMKGSTIADLHYQWQLSHGIFANLFTRPRSVLSSKIALAVLAMQVTLLNSILYQRATSTVLAPDLPRNLSAIGIGAEEFPFTGYVVSDTSSAAQTSFMIGDSFIPVVNTFGTSNGFFRGYNELFRFSTDSVQERMDKYGYCSGVCYFDFEAIGFEIDCIDATNHTDIALPAIAAYEADGDPAAWTNIPIFNSSFALKYASDATNYSRIVLNLQYFQSDDPYNPKSTTCPGLVTNKQCSLRPAIVSYPVKVTNFTNEHVINGVSLSVRRTNADDDQSINADVAPPRYNKGLKQVEGFKVVEYLYPQDGKEMRSLTALGGIANAYAQFLSSSAAITYTGDEEWSLDQKGTLAQTMMYGPPNMGSCDCSFRNESLDTILQSVNQLSFLVATGMVDTTTFKSLPHKKETFPAASPSALIVAVDSNTTTSFRASAGGAVQLQDVTHYQTHYVYAGVAFAITIVCIALVIPSYWHYGELGRRVTLGPVEIASAFGAPILIDNSQIRSSEARNETIDTLIKHIGDRKIVYGFVDVNKHGETSHQEMQLQESASTSPHLEALDGLASLRQTTTTGAESPTRSPALNQDDGPAQSKMQKRRSVRLAMGAPEYVRPTSQVFPKSPRVA</sequence>
<proteinExistence type="predicted"/>
<evidence type="ECO:0000256" key="2">
    <source>
        <dbReference type="SAM" id="Phobius"/>
    </source>
</evidence>
<feature type="transmembrane region" description="Helical" evidence="2">
    <location>
        <begin position="36"/>
        <end position="57"/>
    </location>
</feature>
<keyword evidence="4" id="KW-1185">Reference proteome</keyword>
<feature type="transmembrane region" description="Helical" evidence="2">
    <location>
        <begin position="77"/>
        <end position="103"/>
    </location>
</feature>
<feature type="compositionally biased region" description="Polar residues" evidence="1">
    <location>
        <begin position="668"/>
        <end position="682"/>
    </location>
</feature>
<feature type="transmembrane region" description="Helical" evidence="2">
    <location>
        <begin position="551"/>
        <end position="573"/>
    </location>
</feature>
<gene>
    <name evidence="3" type="ORF">LTR05_000187</name>
</gene>
<dbReference type="EMBL" id="JAVRRJ010000001">
    <property type="protein sequence ID" value="KAK5090018.1"/>
    <property type="molecule type" value="Genomic_DNA"/>
</dbReference>
<keyword evidence="2" id="KW-0472">Membrane</keyword>
<organism evidence="3 4">
    <name type="scientific">Lithohypha guttulata</name>
    <dbReference type="NCBI Taxonomy" id="1690604"/>
    <lineage>
        <taxon>Eukaryota</taxon>
        <taxon>Fungi</taxon>
        <taxon>Dikarya</taxon>
        <taxon>Ascomycota</taxon>
        <taxon>Pezizomycotina</taxon>
        <taxon>Eurotiomycetes</taxon>
        <taxon>Chaetothyriomycetidae</taxon>
        <taxon>Chaetothyriales</taxon>
        <taxon>Trichomeriaceae</taxon>
        <taxon>Lithohypha</taxon>
    </lineage>
</organism>
<comment type="caution">
    <text evidence="3">The sequence shown here is derived from an EMBL/GenBank/DDBJ whole genome shotgun (WGS) entry which is preliminary data.</text>
</comment>
<keyword evidence="2" id="KW-1133">Transmembrane helix</keyword>
<name>A0AAN7YJ46_9EURO</name>
<dbReference type="AlphaFoldDB" id="A0AAN7YJ46"/>
<reference evidence="3 4" key="1">
    <citation type="submission" date="2023-08" db="EMBL/GenBank/DDBJ databases">
        <title>Black Yeasts Isolated from many extreme environments.</title>
        <authorList>
            <person name="Coleine C."/>
            <person name="Stajich J.E."/>
            <person name="Selbmann L."/>
        </authorList>
    </citation>
    <scope>NUCLEOTIDE SEQUENCE [LARGE SCALE GENOMIC DNA]</scope>
    <source>
        <strain evidence="3 4">CCFEE 5910</strain>
    </source>
</reference>
<feature type="region of interest" description="Disordered" evidence="1">
    <location>
        <begin position="668"/>
        <end position="723"/>
    </location>
</feature>
<dbReference type="PANTHER" id="PTHR37576">
    <property type="entry name" value="DEFECT AT LOW TEMPERATURE PROTEIN 1"/>
    <property type="match status" value="1"/>
</dbReference>
<keyword evidence="2" id="KW-0812">Transmembrane</keyword>
<evidence type="ECO:0000256" key="1">
    <source>
        <dbReference type="SAM" id="MobiDB-lite"/>
    </source>
</evidence>
<protein>
    <submittedName>
        <fullName evidence="3">Uncharacterized protein</fullName>
    </submittedName>
</protein>
<dbReference type="InterPro" id="IPR021514">
    <property type="entry name" value="DUF3176"/>
</dbReference>
<dbReference type="PANTHER" id="PTHR37576:SF2">
    <property type="entry name" value="DEFECT AT LOW TEMPERATURE PROTEIN 1"/>
    <property type="match status" value="1"/>
</dbReference>
<dbReference type="Pfam" id="PF11374">
    <property type="entry name" value="DUF3176"/>
    <property type="match status" value="1"/>
</dbReference>
<accession>A0AAN7YJ46</accession>
<dbReference type="Proteomes" id="UP001309876">
    <property type="component" value="Unassembled WGS sequence"/>
</dbReference>
<evidence type="ECO:0000313" key="3">
    <source>
        <dbReference type="EMBL" id="KAK5090018.1"/>
    </source>
</evidence>
<evidence type="ECO:0000313" key="4">
    <source>
        <dbReference type="Proteomes" id="UP001309876"/>
    </source>
</evidence>